<sequence>MSLSVFPANPSSAHCDLSSHKNFRPNQFNSHAISKSKDTSLLWQLFTGCLTLWLASLALLSNLCPSAVLAATSSCSQQLYVCVYCHPWLQVSQGSERATDHQVASARLAVEVAELVNHGQVWLWPLNVVSVVVVEFWSHACWFLYLMGLYSGFLRLIMFDPAWKSNNFLDAGTSVVTMIITKATGFVTSKINTQRQVKSTNGSNEQPSFTEVVASVAVPMGIQKQVSRSITLDHEKTMVCGLDAPLVFEDKPNSRNVPIVNSPFKSYVAATTPSILLAASVIMKKGNHISVTMNQRVYHNRLNLYLACGMGVPLKFDLSILHDDFGHLTRILVDADMASFLPDMLTLNVDGYCHEIFVVYENLPVLCIVYNNVGHLLANCCLFKWKSDARTTTHYETKDKPVKLVYVPTPAYQ</sequence>
<keyword evidence="1" id="KW-0472">Membrane</keyword>
<keyword evidence="1" id="KW-0812">Transmembrane</keyword>
<evidence type="ECO:0000256" key="1">
    <source>
        <dbReference type="SAM" id="Phobius"/>
    </source>
</evidence>
<dbReference type="Proteomes" id="UP000796880">
    <property type="component" value="Unassembled WGS sequence"/>
</dbReference>
<dbReference type="EMBL" id="VOIH02000005">
    <property type="protein sequence ID" value="KAF3445837.1"/>
    <property type="molecule type" value="Genomic_DNA"/>
</dbReference>
<proteinExistence type="predicted"/>
<feature type="transmembrane region" description="Helical" evidence="1">
    <location>
        <begin position="41"/>
        <end position="60"/>
    </location>
</feature>
<organism evidence="2 3">
    <name type="scientific">Rhamnella rubrinervis</name>
    <dbReference type="NCBI Taxonomy" id="2594499"/>
    <lineage>
        <taxon>Eukaryota</taxon>
        <taxon>Viridiplantae</taxon>
        <taxon>Streptophyta</taxon>
        <taxon>Embryophyta</taxon>
        <taxon>Tracheophyta</taxon>
        <taxon>Spermatophyta</taxon>
        <taxon>Magnoliopsida</taxon>
        <taxon>eudicotyledons</taxon>
        <taxon>Gunneridae</taxon>
        <taxon>Pentapetalae</taxon>
        <taxon>rosids</taxon>
        <taxon>fabids</taxon>
        <taxon>Rosales</taxon>
        <taxon>Rhamnaceae</taxon>
        <taxon>rhamnoid group</taxon>
        <taxon>Rhamneae</taxon>
        <taxon>Rhamnella</taxon>
    </lineage>
</organism>
<keyword evidence="1" id="KW-1133">Transmembrane helix</keyword>
<reference evidence="2" key="1">
    <citation type="submission" date="2020-03" db="EMBL/GenBank/DDBJ databases">
        <title>A high-quality chromosome-level genome assembly of a woody plant with both climbing and erect habits, Rhamnella rubrinervis.</title>
        <authorList>
            <person name="Lu Z."/>
            <person name="Yang Y."/>
            <person name="Zhu X."/>
            <person name="Sun Y."/>
        </authorList>
    </citation>
    <scope>NUCLEOTIDE SEQUENCE</scope>
    <source>
        <strain evidence="2">BYM</strain>
        <tissue evidence="2">Leaf</tissue>
    </source>
</reference>
<accession>A0A8K0MHC3</accession>
<name>A0A8K0MHC3_9ROSA</name>
<dbReference type="OrthoDB" id="1924068at2759"/>
<dbReference type="AlphaFoldDB" id="A0A8K0MHC3"/>
<evidence type="ECO:0000313" key="3">
    <source>
        <dbReference type="Proteomes" id="UP000796880"/>
    </source>
</evidence>
<gene>
    <name evidence="2" type="ORF">FNV43_RR11014</name>
</gene>
<evidence type="ECO:0000313" key="2">
    <source>
        <dbReference type="EMBL" id="KAF3445837.1"/>
    </source>
</evidence>
<comment type="caution">
    <text evidence="2">The sequence shown here is derived from an EMBL/GenBank/DDBJ whole genome shotgun (WGS) entry which is preliminary data.</text>
</comment>
<feature type="transmembrane region" description="Helical" evidence="1">
    <location>
        <begin position="136"/>
        <end position="157"/>
    </location>
</feature>
<protein>
    <submittedName>
        <fullName evidence="2">Uncharacterized protein</fullName>
    </submittedName>
</protein>
<keyword evidence="3" id="KW-1185">Reference proteome</keyword>